<dbReference type="PANTHER" id="PTHR33110:SF134">
    <property type="entry name" value="OS09G0565350 PROTEIN"/>
    <property type="match status" value="1"/>
</dbReference>
<reference evidence="3 4" key="1">
    <citation type="journal article" date="2019" name="Sci. Rep.">
        <title>A high-quality genome of Eragrostis curvula grass provides insights into Poaceae evolution and supports new strategies to enhance forage quality.</title>
        <authorList>
            <person name="Carballo J."/>
            <person name="Santos B.A.C.M."/>
            <person name="Zappacosta D."/>
            <person name="Garbus I."/>
            <person name="Selva J.P."/>
            <person name="Gallo C.A."/>
            <person name="Diaz A."/>
            <person name="Albertini E."/>
            <person name="Caccamo M."/>
            <person name="Echenique V."/>
        </authorList>
    </citation>
    <scope>NUCLEOTIDE SEQUENCE [LARGE SCALE GENOMIC DNA]</scope>
    <source>
        <strain evidence="4">cv. Victoria</strain>
        <tissue evidence="3">Leaf</tissue>
    </source>
</reference>
<dbReference type="OrthoDB" id="694843at2759"/>
<evidence type="ECO:0000313" key="4">
    <source>
        <dbReference type="Proteomes" id="UP000324897"/>
    </source>
</evidence>
<accession>A0A5J9UR86</accession>
<dbReference type="InterPro" id="IPR001810">
    <property type="entry name" value="F-box_dom"/>
</dbReference>
<evidence type="ECO:0000313" key="3">
    <source>
        <dbReference type="EMBL" id="TVU26379.1"/>
    </source>
</evidence>
<dbReference type="AlphaFoldDB" id="A0A5J9UR86"/>
<dbReference type="Pfam" id="PF03478">
    <property type="entry name" value="Beta-prop_KIB1-4"/>
    <property type="match status" value="1"/>
</dbReference>
<dbReference type="PANTHER" id="PTHR33110">
    <property type="entry name" value="F-BOX/KELCH-REPEAT PROTEIN-RELATED"/>
    <property type="match status" value="1"/>
</dbReference>
<evidence type="ECO:0000259" key="1">
    <source>
        <dbReference type="Pfam" id="PF00646"/>
    </source>
</evidence>
<dbReference type="SUPFAM" id="SSF81383">
    <property type="entry name" value="F-box domain"/>
    <property type="match status" value="1"/>
</dbReference>
<feature type="domain" description="F-box" evidence="1">
    <location>
        <begin position="15"/>
        <end position="48"/>
    </location>
</feature>
<dbReference type="InterPro" id="IPR036047">
    <property type="entry name" value="F-box-like_dom_sf"/>
</dbReference>
<keyword evidence="4" id="KW-1185">Reference proteome</keyword>
<dbReference type="Pfam" id="PF00646">
    <property type="entry name" value="F-box"/>
    <property type="match status" value="1"/>
</dbReference>
<protein>
    <submittedName>
        <fullName evidence="3">Uncharacterized protein</fullName>
    </submittedName>
</protein>
<dbReference type="InterPro" id="IPR005174">
    <property type="entry name" value="KIB1-4_b-propeller"/>
</dbReference>
<proteinExistence type="predicted"/>
<sequence length="321" mass="35823">MPTAAPPDAASFPPWPDLPSDILRDISGRLHATTNYVRFHAVCRSWRDSLAPPDRRPAFLPWLVPPSDVAGHRKARCIFSSFKLSPHRAAATEICILVISTDDGTARSCLKTTSCADSDSSLVDPLTGSAVAIPLPSHPDEIKWWEERIVGMSCADGTIALYTYSGVQRWQCSFDAALRHPGDTEWTLVQRNNVYVHGEDLRCCSLAYHHGKIILCNPDHWRIVSPENATADDQESGWMKGEPAKVLVSSHLVESGEELLWLFVQVDVDFCYRHVRGYGVGDTNNLARALSVSVFVLHEMDGVKPRWVKRDGWSLDTRSYK</sequence>
<dbReference type="Gramene" id="TVU26379">
    <property type="protein sequence ID" value="TVU26379"/>
    <property type="gene ID" value="EJB05_28922"/>
</dbReference>
<evidence type="ECO:0000259" key="2">
    <source>
        <dbReference type="Pfam" id="PF03478"/>
    </source>
</evidence>
<dbReference type="Gene3D" id="1.20.1280.50">
    <property type="match status" value="1"/>
</dbReference>
<name>A0A5J9UR86_9POAL</name>
<feature type="non-terminal residue" evidence="3">
    <location>
        <position position="1"/>
    </location>
</feature>
<comment type="caution">
    <text evidence="3">The sequence shown here is derived from an EMBL/GenBank/DDBJ whole genome shotgun (WGS) entry which is preliminary data.</text>
</comment>
<dbReference type="EMBL" id="RWGY01000013">
    <property type="protein sequence ID" value="TVU26379.1"/>
    <property type="molecule type" value="Genomic_DNA"/>
</dbReference>
<dbReference type="Proteomes" id="UP000324897">
    <property type="component" value="Chromosome 2"/>
</dbReference>
<feature type="domain" description="KIB1-4 beta-propeller" evidence="2">
    <location>
        <begin position="116"/>
        <end position="309"/>
    </location>
</feature>
<organism evidence="3 4">
    <name type="scientific">Eragrostis curvula</name>
    <name type="common">weeping love grass</name>
    <dbReference type="NCBI Taxonomy" id="38414"/>
    <lineage>
        <taxon>Eukaryota</taxon>
        <taxon>Viridiplantae</taxon>
        <taxon>Streptophyta</taxon>
        <taxon>Embryophyta</taxon>
        <taxon>Tracheophyta</taxon>
        <taxon>Spermatophyta</taxon>
        <taxon>Magnoliopsida</taxon>
        <taxon>Liliopsida</taxon>
        <taxon>Poales</taxon>
        <taxon>Poaceae</taxon>
        <taxon>PACMAD clade</taxon>
        <taxon>Chloridoideae</taxon>
        <taxon>Eragrostideae</taxon>
        <taxon>Eragrostidinae</taxon>
        <taxon>Eragrostis</taxon>
    </lineage>
</organism>
<gene>
    <name evidence="3" type="ORF">EJB05_28922</name>
</gene>